<dbReference type="GO" id="GO:0033314">
    <property type="term" value="P:mitotic DNA replication checkpoint signaling"/>
    <property type="evidence" value="ECO:0007669"/>
    <property type="project" value="TreeGrafter"/>
</dbReference>
<keyword evidence="9 10" id="KW-0539">Nucleus</keyword>
<keyword evidence="7" id="KW-0460">Magnesium</keyword>
<feature type="region of interest" description="Disordered" evidence="11">
    <location>
        <begin position="197"/>
        <end position="326"/>
    </location>
</feature>
<dbReference type="InterPro" id="IPR041083">
    <property type="entry name" value="AAA_lid_10"/>
</dbReference>
<evidence type="ECO:0000256" key="3">
    <source>
        <dbReference type="ARBA" id="ARBA00022705"/>
    </source>
</evidence>
<evidence type="ECO:0000256" key="5">
    <source>
        <dbReference type="ARBA" id="ARBA00022741"/>
    </source>
</evidence>
<dbReference type="GeneID" id="30203398"/>
<dbReference type="GO" id="GO:0005664">
    <property type="term" value="C:nuclear origin of replication recognition complex"/>
    <property type="evidence" value="ECO:0007669"/>
    <property type="project" value="TreeGrafter"/>
</dbReference>
<evidence type="ECO:0000313" key="14">
    <source>
        <dbReference type="Proteomes" id="UP000094112"/>
    </source>
</evidence>
<evidence type="ECO:0000256" key="1">
    <source>
        <dbReference type="ARBA" id="ARBA00004123"/>
    </source>
</evidence>
<feature type="compositionally biased region" description="Basic and acidic residues" evidence="11">
    <location>
        <begin position="197"/>
        <end position="214"/>
    </location>
</feature>
<keyword evidence="8 10" id="KW-0238">DNA-binding</keyword>
<dbReference type="Pfam" id="PF17872">
    <property type="entry name" value="AAA_lid_10"/>
    <property type="match status" value="1"/>
</dbReference>
<comment type="subunit">
    <text evidence="10">ORC is composed of six subunits.</text>
</comment>
<dbReference type="InterPro" id="IPR027417">
    <property type="entry name" value="P-loop_NTPase"/>
</dbReference>
<dbReference type="InterPro" id="IPR048867">
    <property type="entry name" value="WHD_ORC1"/>
</dbReference>
<dbReference type="AlphaFoldDB" id="A0A1E3PBC1"/>
<dbReference type="GO" id="GO:0016887">
    <property type="term" value="F:ATP hydrolysis activity"/>
    <property type="evidence" value="ECO:0007669"/>
    <property type="project" value="InterPro"/>
</dbReference>
<dbReference type="Gene3D" id="1.10.8.60">
    <property type="match status" value="1"/>
</dbReference>
<dbReference type="CDD" id="cd00009">
    <property type="entry name" value="AAA"/>
    <property type="match status" value="1"/>
</dbReference>
<dbReference type="SMART" id="SM00382">
    <property type="entry name" value="AAA"/>
    <property type="match status" value="1"/>
</dbReference>
<evidence type="ECO:0000256" key="2">
    <source>
        <dbReference type="ARBA" id="ARBA00008398"/>
    </source>
</evidence>
<feature type="compositionally biased region" description="Acidic residues" evidence="11">
    <location>
        <begin position="249"/>
        <end position="264"/>
    </location>
</feature>
<keyword evidence="14" id="KW-1185">Reference proteome</keyword>
<dbReference type="PANTHER" id="PTHR10763">
    <property type="entry name" value="CELL DIVISION CONTROL PROTEIN 6-RELATED"/>
    <property type="match status" value="1"/>
</dbReference>
<dbReference type="GO" id="GO:0005524">
    <property type="term" value="F:ATP binding"/>
    <property type="evidence" value="ECO:0007669"/>
    <property type="project" value="UniProtKB-KW"/>
</dbReference>
<dbReference type="SMART" id="SM00439">
    <property type="entry name" value="BAH"/>
    <property type="match status" value="1"/>
</dbReference>
<accession>A0A1E3PBC1</accession>
<evidence type="ECO:0000256" key="9">
    <source>
        <dbReference type="ARBA" id="ARBA00023242"/>
    </source>
</evidence>
<dbReference type="Pfam" id="PF21312">
    <property type="entry name" value="WHD_ORC1"/>
    <property type="match status" value="1"/>
</dbReference>
<feature type="domain" description="BAH" evidence="12">
    <location>
        <begin position="47"/>
        <end position="163"/>
    </location>
</feature>
<dbReference type="Pfam" id="PF01426">
    <property type="entry name" value="BAH"/>
    <property type="match status" value="1"/>
</dbReference>
<evidence type="ECO:0000256" key="11">
    <source>
        <dbReference type="SAM" id="MobiDB-lite"/>
    </source>
</evidence>
<evidence type="ECO:0000256" key="4">
    <source>
        <dbReference type="ARBA" id="ARBA00022723"/>
    </source>
</evidence>
<dbReference type="FunFam" id="3.40.50.300:FF:000199">
    <property type="entry name" value="Origin recognition complex subunit 1"/>
    <property type="match status" value="1"/>
</dbReference>
<dbReference type="OrthoDB" id="1926878at2759"/>
<keyword evidence="6 10" id="KW-0067">ATP-binding</keyword>
<dbReference type="GO" id="GO:0006270">
    <property type="term" value="P:DNA replication initiation"/>
    <property type="evidence" value="ECO:0007669"/>
    <property type="project" value="TreeGrafter"/>
</dbReference>
<dbReference type="PANTHER" id="PTHR10763:SF23">
    <property type="entry name" value="ORIGIN RECOGNITION COMPLEX SUBUNIT 1"/>
    <property type="match status" value="1"/>
</dbReference>
<comment type="similarity">
    <text evidence="2 10">Belongs to the ORC1 family.</text>
</comment>
<gene>
    <name evidence="13" type="ORF">WICANDRAFT_88471</name>
</gene>
<keyword evidence="4" id="KW-0479">Metal-binding</keyword>
<dbReference type="InterPro" id="IPR003959">
    <property type="entry name" value="ATPase_AAA_core"/>
</dbReference>
<dbReference type="InterPro" id="IPR043151">
    <property type="entry name" value="BAH_sf"/>
</dbReference>
<dbReference type="GO" id="GO:0003682">
    <property type="term" value="F:chromatin binding"/>
    <property type="evidence" value="ECO:0007669"/>
    <property type="project" value="InterPro"/>
</dbReference>
<keyword evidence="3 10" id="KW-0235">DNA replication</keyword>
<feature type="compositionally biased region" description="Basic and acidic residues" evidence="11">
    <location>
        <begin position="227"/>
        <end position="248"/>
    </location>
</feature>
<dbReference type="RefSeq" id="XP_019041913.1">
    <property type="nucleotide sequence ID" value="XM_019186152.1"/>
</dbReference>
<dbReference type="STRING" id="683960.A0A1E3PBC1"/>
<evidence type="ECO:0000256" key="10">
    <source>
        <dbReference type="RuleBase" id="RU365058"/>
    </source>
</evidence>
<dbReference type="SUPFAM" id="SSF82061">
    <property type="entry name" value="BAH domain"/>
    <property type="match status" value="1"/>
</dbReference>
<comment type="subcellular location">
    <subcellularLocation>
        <location evidence="1 10">Nucleus</location>
    </subcellularLocation>
</comment>
<evidence type="ECO:0000256" key="8">
    <source>
        <dbReference type="ARBA" id="ARBA00023125"/>
    </source>
</evidence>
<dbReference type="InterPro" id="IPR001025">
    <property type="entry name" value="BAH_dom"/>
</dbReference>
<dbReference type="Proteomes" id="UP000094112">
    <property type="component" value="Unassembled WGS sequence"/>
</dbReference>
<dbReference type="Gene3D" id="3.40.50.300">
    <property type="entry name" value="P-loop containing nucleotide triphosphate hydrolases"/>
    <property type="match status" value="1"/>
</dbReference>
<dbReference type="PROSITE" id="PS51038">
    <property type="entry name" value="BAH"/>
    <property type="match status" value="1"/>
</dbReference>
<evidence type="ECO:0000256" key="7">
    <source>
        <dbReference type="ARBA" id="ARBA00022842"/>
    </source>
</evidence>
<evidence type="ECO:0000256" key="6">
    <source>
        <dbReference type="ARBA" id="ARBA00022840"/>
    </source>
</evidence>
<dbReference type="GO" id="GO:0003688">
    <property type="term" value="F:DNA replication origin binding"/>
    <property type="evidence" value="ECO:0007669"/>
    <property type="project" value="UniProtKB-ARBA"/>
</dbReference>
<proteinExistence type="inferred from homology"/>
<dbReference type="Gene3D" id="2.30.30.490">
    <property type="match status" value="1"/>
</dbReference>
<dbReference type="InterPro" id="IPR003593">
    <property type="entry name" value="AAA+_ATPase"/>
</dbReference>
<comment type="function">
    <text evidence="10">Component of the origin recognition complex (ORC) that binds origins of replication. DNA-binding is ATP-dependent, however specific DNA sequences that define origins of replication have not been identified so far. ORC is required to assemble the pre-replication complex necessary to initiate DNA replication.</text>
</comment>
<protein>
    <recommendedName>
        <fullName evidence="10">Origin recognition complex subunit 1</fullName>
    </recommendedName>
</protein>
<dbReference type="EMBL" id="KV454208">
    <property type="protein sequence ID" value="ODQ62706.1"/>
    <property type="molecule type" value="Genomic_DNA"/>
</dbReference>
<dbReference type="InterPro" id="IPR050311">
    <property type="entry name" value="ORC1/CDC6"/>
</dbReference>
<dbReference type="SUPFAM" id="SSF52540">
    <property type="entry name" value="P-loop containing nucleoside triphosphate hydrolases"/>
    <property type="match status" value="1"/>
</dbReference>
<dbReference type="Pfam" id="PF00004">
    <property type="entry name" value="AAA"/>
    <property type="match status" value="1"/>
</dbReference>
<name>A0A1E3PBC1_WICAA</name>
<feature type="compositionally biased region" description="Acidic residues" evidence="11">
    <location>
        <begin position="280"/>
        <end position="299"/>
    </location>
</feature>
<feature type="region of interest" description="Disordered" evidence="11">
    <location>
        <begin position="17"/>
        <end position="36"/>
    </location>
</feature>
<organism evidence="13 14">
    <name type="scientific">Wickerhamomyces anomalus (strain ATCC 58044 / CBS 1984 / NCYC 433 / NRRL Y-366-8)</name>
    <name type="common">Yeast</name>
    <name type="synonym">Hansenula anomala</name>
    <dbReference type="NCBI Taxonomy" id="683960"/>
    <lineage>
        <taxon>Eukaryota</taxon>
        <taxon>Fungi</taxon>
        <taxon>Dikarya</taxon>
        <taxon>Ascomycota</taxon>
        <taxon>Saccharomycotina</taxon>
        <taxon>Saccharomycetes</taxon>
        <taxon>Phaffomycetales</taxon>
        <taxon>Wickerhamomycetaceae</taxon>
        <taxon>Wickerhamomyces</taxon>
    </lineage>
</organism>
<keyword evidence="5 10" id="KW-0547">Nucleotide-binding</keyword>
<feature type="compositionally biased region" description="Basic residues" evidence="11">
    <location>
        <begin position="216"/>
        <end position="225"/>
    </location>
</feature>
<evidence type="ECO:0000259" key="12">
    <source>
        <dbReference type="PROSITE" id="PS51038"/>
    </source>
</evidence>
<dbReference type="GO" id="GO:0046872">
    <property type="term" value="F:metal ion binding"/>
    <property type="evidence" value="ECO:0007669"/>
    <property type="project" value="UniProtKB-KW"/>
</dbReference>
<dbReference type="CDD" id="cd18139">
    <property type="entry name" value="HLD_clamp_RarA"/>
    <property type="match status" value="1"/>
</dbReference>
<evidence type="ECO:0000313" key="13">
    <source>
        <dbReference type="EMBL" id="ODQ62706.1"/>
    </source>
</evidence>
<reference evidence="13 14" key="1">
    <citation type="journal article" date="2016" name="Proc. Natl. Acad. Sci. U.S.A.">
        <title>Comparative genomics of biotechnologically important yeasts.</title>
        <authorList>
            <person name="Riley R."/>
            <person name="Haridas S."/>
            <person name="Wolfe K.H."/>
            <person name="Lopes M.R."/>
            <person name="Hittinger C.T."/>
            <person name="Goeker M."/>
            <person name="Salamov A.A."/>
            <person name="Wisecaver J.H."/>
            <person name="Long T.M."/>
            <person name="Calvey C.H."/>
            <person name="Aerts A.L."/>
            <person name="Barry K.W."/>
            <person name="Choi C."/>
            <person name="Clum A."/>
            <person name="Coughlan A.Y."/>
            <person name="Deshpande S."/>
            <person name="Douglass A.P."/>
            <person name="Hanson S.J."/>
            <person name="Klenk H.-P."/>
            <person name="LaButti K.M."/>
            <person name="Lapidus A."/>
            <person name="Lindquist E.A."/>
            <person name="Lipzen A.M."/>
            <person name="Meier-Kolthoff J.P."/>
            <person name="Ohm R.A."/>
            <person name="Otillar R.P."/>
            <person name="Pangilinan J.L."/>
            <person name="Peng Y."/>
            <person name="Rokas A."/>
            <person name="Rosa C.A."/>
            <person name="Scheuner C."/>
            <person name="Sibirny A.A."/>
            <person name="Slot J.C."/>
            <person name="Stielow J.B."/>
            <person name="Sun H."/>
            <person name="Kurtzman C.P."/>
            <person name="Blackwell M."/>
            <person name="Grigoriev I.V."/>
            <person name="Jeffries T.W."/>
        </authorList>
    </citation>
    <scope>NUCLEOTIDE SEQUENCE [LARGE SCALE GENOMIC DNA]</scope>
    <source>
        <strain evidence="14">ATCC 58044 / CBS 1984 / NCYC 433 / NRRL Y-366-8</strain>
    </source>
</reference>
<sequence length="776" mass="87621">MATTKPKFAGWSFSFDEPQAADKGSRRSRRSGASDSKLILRRDEDGLEIKGGDSILVNDPDGGLPLVCLVRDAQMGTDDYIVLRGLNYLRRNEVENAPKETIPQELFLTGVDDRLYVEDIIEKANVLNLEEFNSIVIDDSNQDNTFLCRRGYDTYYKIYSDYVDIKTIQKGMIKDEANEVEILRNSFVKSLYKEKKALSASPKKEPSPKKETRPRPVTKHPKPSTRKYGETPTKNEARRGRLKEHVVSDFEDDDKDDEDDDVLEQIEPFTSHKDNTSSSSDEEESESESEEDLFSDDDEFRPNKRKRGPSGAKYQSKQKKKQKKVNIGPASLAKLQQAQGVDQAKNGDQPALQKFKSSLEASAEASKRSLPCREEQFDQLYLSIEAAIQSETGTCVYISGTPGTGKTATVREVIRQLSKQFNKNGENKFNYLEINGMKLLSPQSSFELLWKKLNGEKVTASNIQKELDTYFAEGKTERPLVVLMDELDQIATKNQNVMYNFFNWPTYEKSKLIVIAVANTMDLPERVLTNKVSSRLGLSRIQFPGYTHEDLKQIIQARLEVFDDSDIVLTKDAIEFAARKVASVSGDARRALKICRRAVEIAEADYHSAGRPSGNSDKLNVQILHINKAVNEITNSPVSKYITDLSFVGKLLLISILTRKRKSGLAENSLGDVIDEVKQIVTMNSAKDKSKFIIEGKTILNILYDDFIIRPKGFAYVLNELIDAGIVLQQDLKSERQSLIKLNIADEEITSVFKKEKSLQYFIDLVTSELEIEYCG</sequence>